<proteinExistence type="predicted"/>
<comment type="caution">
    <text evidence="1">The sequence shown here is derived from an EMBL/GenBank/DDBJ whole genome shotgun (WGS) entry which is preliminary data.</text>
</comment>
<gene>
    <name evidence="1" type="ORF">T10_2908</name>
</gene>
<keyword evidence="2" id="KW-1185">Reference proteome</keyword>
<name>A0A0V1LZH9_9BILA</name>
<feature type="non-terminal residue" evidence="1">
    <location>
        <position position="1"/>
    </location>
</feature>
<dbReference type="EMBL" id="JYDO01000680">
    <property type="protein sequence ID" value="KRZ64900.1"/>
    <property type="molecule type" value="Genomic_DNA"/>
</dbReference>
<dbReference type="AlphaFoldDB" id="A0A0V1LZH9"/>
<accession>A0A0V1LZH9</accession>
<sequence length="158" mass="17746">LSRRGDLTSVEDRSPLVRRIRKAKFRSLCSSRSITFEGQPQVVHELPKSETISPGDMLYQVDMHHDDASFLQWGECISQADSRSTSRDRSSANWSSGLDFIERGDGKDLSSSALSDNVRPVAQHVCFNCCGGFHGYDGVMLHVDATSLCLQCEWYERK</sequence>
<organism evidence="1 2">
    <name type="scientific">Trichinella papuae</name>
    <dbReference type="NCBI Taxonomy" id="268474"/>
    <lineage>
        <taxon>Eukaryota</taxon>
        <taxon>Metazoa</taxon>
        <taxon>Ecdysozoa</taxon>
        <taxon>Nematoda</taxon>
        <taxon>Enoplea</taxon>
        <taxon>Dorylaimia</taxon>
        <taxon>Trichinellida</taxon>
        <taxon>Trichinellidae</taxon>
        <taxon>Trichinella</taxon>
    </lineage>
</organism>
<reference evidence="1 2" key="1">
    <citation type="submission" date="2015-01" db="EMBL/GenBank/DDBJ databases">
        <title>Evolution of Trichinella species and genotypes.</title>
        <authorList>
            <person name="Korhonen P.K."/>
            <person name="Edoardo P."/>
            <person name="Giuseppe L.R."/>
            <person name="Gasser R.B."/>
        </authorList>
    </citation>
    <scope>NUCLEOTIDE SEQUENCE [LARGE SCALE GENOMIC DNA]</scope>
    <source>
        <strain evidence="1">ISS1980</strain>
    </source>
</reference>
<protein>
    <submittedName>
        <fullName evidence="1">Uncharacterized protein</fullName>
    </submittedName>
</protein>
<evidence type="ECO:0000313" key="2">
    <source>
        <dbReference type="Proteomes" id="UP000054843"/>
    </source>
</evidence>
<dbReference type="Proteomes" id="UP000054843">
    <property type="component" value="Unassembled WGS sequence"/>
</dbReference>
<evidence type="ECO:0000313" key="1">
    <source>
        <dbReference type="EMBL" id="KRZ64900.1"/>
    </source>
</evidence>